<accession>U2WSN2</accession>
<dbReference type="Pfam" id="PF07715">
    <property type="entry name" value="Plug"/>
    <property type="match status" value="1"/>
</dbReference>
<keyword evidence="8 12" id="KW-0798">TonB box</keyword>
<dbReference type="InterPro" id="IPR012910">
    <property type="entry name" value="Plug_dom"/>
</dbReference>
<evidence type="ECO:0000256" key="11">
    <source>
        <dbReference type="PROSITE-ProRule" id="PRU01360"/>
    </source>
</evidence>
<dbReference type="STRING" id="1397666.RS24_01583"/>
<evidence type="ECO:0000256" key="3">
    <source>
        <dbReference type="ARBA" id="ARBA00022452"/>
    </source>
</evidence>
<dbReference type="Gene3D" id="2.40.170.20">
    <property type="entry name" value="TonB-dependent receptor, beta-barrel domain"/>
    <property type="match status" value="1"/>
</dbReference>
<dbReference type="eggNOG" id="COG4773">
    <property type="taxonomic scope" value="Bacteria"/>
</dbReference>
<feature type="transmembrane region" description="Helical" evidence="13">
    <location>
        <begin position="7"/>
        <end position="25"/>
    </location>
</feature>
<organism evidence="16 17">
    <name type="scientific">Candidatus Micropelagius thuwalensis</name>
    <dbReference type="NCBI Taxonomy" id="1397666"/>
    <lineage>
        <taxon>Bacteria</taxon>
        <taxon>Pseudomonadati</taxon>
        <taxon>Pseudomonadota</taxon>
        <taxon>Alphaproteobacteria</taxon>
        <taxon>PS1 clade</taxon>
        <taxon>Candidatus Micropelagius</taxon>
    </lineage>
</organism>
<evidence type="ECO:0000313" key="16">
    <source>
        <dbReference type="EMBL" id="ERL46580.1"/>
    </source>
</evidence>
<dbReference type="GO" id="GO:0003841">
    <property type="term" value="F:1-acylglycerol-3-phosphate O-acyltransferase activity"/>
    <property type="evidence" value="ECO:0007669"/>
    <property type="project" value="UniProtKB-EC"/>
</dbReference>
<evidence type="ECO:0000256" key="9">
    <source>
        <dbReference type="ARBA" id="ARBA00023136"/>
    </source>
</evidence>
<protein>
    <submittedName>
        <fullName evidence="16">1-acyl-sn-glycerol-3-phosphate acyltransferase protein</fullName>
        <ecNumber evidence="16">2.3.1.51</ecNumber>
    </submittedName>
</protein>
<evidence type="ECO:0000256" key="2">
    <source>
        <dbReference type="ARBA" id="ARBA00022448"/>
    </source>
</evidence>
<dbReference type="PROSITE" id="PS52016">
    <property type="entry name" value="TONB_DEPENDENT_REC_3"/>
    <property type="match status" value="1"/>
</dbReference>
<evidence type="ECO:0000256" key="10">
    <source>
        <dbReference type="ARBA" id="ARBA00023237"/>
    </source>
</evidence>
<keyword evidence="3 11" id="KW-1134">Transmembrane beta strand</keyword>
<proteinExistence type="inferred from homology"/>
<dbReference type="GO" id="GO:0009279">
    <property type="term" value="C:cell outer membrane"/>
    <property type="evidence" value="ECO:0007669"/>
    <property type="project" value="UniProtKB-SubCell"/>
</dbReference>
<keyword evidence="6" id="KW-0408">Iron</keyword>
<evidence type="ECO:0000256" key="7">
    <source>
        <dbReference type="ARBA" id="ARBA00023065"/>
    </source>
</evidence>
<evidence type="ECO:0000256" key="8">
    <source>
        <dbReference type="ARBA" id="ARBA00023077"/>
    </source>
</evidence>
<keyword evidence="7" id="KW-0406">Ion transport</keyword>
<evidence type="ECO:0000259" key="15">
    <source>
        <dbReference type="Pfam" id="PF07715"/>
    </source>
</evidence>
<evidence type="ECO:0000256" key="5">
    <source>
        <dbReference type="ARBA" id="ARBA00022692"/>
    </source>
</evidence>
<dbReference type="InterPro" id="IPR000531">
    <property type="entry name" value="Beta-barrel_TonB"/>
</dbReference>
<evidence type="ECO:0000256" key="6">
    <source>
        <dbReference type="ARBA" id="ARBA00023004"/>
    </source>
</evidence>
<dbReference type="AlphaFoldDB" id="U2WSN2"/>
<keyword evidence="17" id="KW-1185">Reference proteome</keyword>
<dbReference type="SUPFAM" id="SSF56935">
    <property type="entry name" value="Porins"/>
    <property type="match status" value="1"/>
</dbReference>
<keyword evidence="13" id="KW-1133">Transmembrane helix</keyword>
<keyword evidence="5 11" id="KW-0812">Transmembrane</keyword>
<evidence type="ECO:0000256" key="4">
    <source>
        <dbReference type="ARBA" id="ARBA00022496"/>
    </source>
</evidence>
<evidence type="ECO:0000259" key="14">
    <source>
        <dbReference type="Pfam" id="PF00593"/>
    </source>
</evidence>
<gene>
    <name evidence="16" type="ORF">RS24_01583</name>
</gene>
<keyword evidence="10 11" id="KW-0998">Cell outer membrane</keyword>
<dbReference type="InterPro" id="IPR039426">
    <property type="entry name" value="TonB-dep_rcpt-like"/>
</dbReference>
<keyword evidence="2 11" id="KW-0813">Transport</keyword>
<comment type="caution">
    <text evidence="16">The sequence shown here is derived from an EMBL/GenBank/DDBJ whole genome shotgun (WGS) entry which is preliminary data.</text>
</comment>
<keyword evidence="16" id="KW-0012">Acyltransferase</keyword>
<keyword evidence="4" id="KW-0410">Iron transport</keyword>
<evidence type="ECO:0000256" key="12">
    <source>
        <dbReference type="RuleBase" id="RU003357"/>
    </source>
</evidence>
<comment type="subcellular location">
    <subcellularLocation>
        <location evidence="1 11">Cell outer membrane</location>
        <topology evidence="1 11">Multi-pass membrane protein</topology>
    </subcellularLocation>
</comment>
<sequence length="762" mass="83302">MQFTKKLPNYLAGIVTGLFVLSFVGTQYDLSIVSKAQAQATDEIIVTARKRSESIQDVPVAVSALSAAQLEKGNIPMTQDLGKLTPNVVLHDMAYAGAGLSASIRGLNYDDTEKSNDPAVGVTIDGVFAANNGGVNLDLFDVESIEVLRGPQGTLYGRNTIGGVINIKRSKPTRELGAKFQVGVEEDNTQDLQAVVNFPIGDRAGLKVAVRDLTADNWMYNVTNQRTDKDFKDVQSHSIRLEADITDNITIDLIYDDIDDQSQRNNLAITSNTQPFTFCTGIPVATPPIPADALKCASASADLSRANDYSTTYDLIPQFMTYETENLTMNLEIDLGNHTLKSITGDQDSEELFTIVSWGSPTPVFPVTREISFDQTSQEFQLLSDYDGPLNYVLGYYYLDATFDQKSGPVQNFVSGQELEATAIFGEVSYDISDEWTATLGLRYTEEEKDFFVRNFAPLAQGVADATAFQRTGATPAGGFRNAVDQIYEDDYIQHRFIIERNFDTGMAYASISNGFRSGGIFARCTDPVTCAPFGTEEVINYEAGLRLEPSDALVFNVTAFMADYKDKQEQVTTNGLVCGNPAEATCTFSLNAAEVSISGLELESRYYPSESLSLNATIGILDADYDSYDDGGVDISDIAKLRMAPEVTFNLGFDYDVSLPGGDLTLSGSFNGRDSYWGQANWKTFNFAQGPNIEVDSYESLDLSASFRTETSNGNQIKVIIFGNDILEEGGRIARPFDAGAFAFAAPAKRQHFGMKIGYEF</sequence>
<name>U2WSN2_9PROT</name>
<keyword evidence="9 11" id="KW-0472">Membrane</keyword>
<dbReference type="Proteomes" id="UP000016762">
    <property type="component" value="Unassembled WGS sequence"/>
</dbReference>
<dbReference type="EMBL" id="AWXE01000004">
    <property type="protein sequence ID" value="ERL46580.1"/>
    <property type="molecule type" value="Genomic_DNA"/>
</dbReference>
<dbReference type="GO" id="GO:0006826">
    <property type="term" value="P:iron ion transport"/>
    <property type="evidence" value="ECO:0007669"/>
    <property type="project" value="UniProtKB-KW"/>
</dbReference>
<dbReference type="InterPro" id="IPR036942">
    <property type="entry name" value="Beta-barrel_TonB_sf"/>
</dbReference>
<dbReference type="OrthoDB" id="9760333at2"/>
<evidence type="ECO:0000256" key="13">
    <source>
        <dbReference type="SAM" id="Phobius"/>
    </source>
</evidence>
<dbReference type="Pfam" id="PF00593">
    <property type="entry name" value="TonB_dep_Rec_b-barrel"/>
    <property type="match status" value="1"/>
</dbReference>
<comment type="similarity">
    <text evidence="11 12">Belongs to the TonB-dependent receptor family.</text>
</comment>
<dbReference type="EC" id="2.3.1.51" evidence="16"/>
<keyword evidence="16" id="KW-0808">Transferase</keyword>
<feature type="domain" description="TonB-dependent receptor plug" evidence="15">
    <location>
        <begin position="55"/>
        <end position="164"/>
    </location>
</feature>
<dbReference type="PATRIC" id="fig|1397666.3.peg.1474"/>
<feature type="domain" description="TonB-dependent receptor-like beta-barrel" evidence="14">
    <location>
        <begin position="262"/>
        <end position="710"/>
    </location>
</feature>
<dbReference type="RefSeq" id="WP_021777558.1">
    <property type="nucleotide sequence ID" value="NZ_AWXE01000004.1"/>
</dbReference>
<reference evidence="16 17" key="1">
    <citation type="journal article" date="2014" name="FEMS Microbiol. Ecol.">
        <title>Genomic differentiation among two strains of the PS1 clade isolated from geographically separated marine habitats.</title>
        <authorList>
            <person name="Jimenez-Infante F."/>
            <person name="Ngugi D.K."/>
            <person name="Alam I."/>
            <person name="Rashid M."/>
            <person name="Baalawi W."/>
            <person name="Kamau A.A."/>
            <person name="Bajic V.B."/>
            <person name="Stingl U."/>
        </authorList>
    </citation>
    <scope>NUCLEOTIDE SEQUENCE [LARGE SCALE GENOMIC DNA]</scope>
    <source>
        <strain evidence="16 17">RS24</strain>
    </source>
</reference>
<evidence type="ECO:0000313" key="17">
    <source>
        <dbReference type="Proteomes" id="UP000016762"/>
    </source>
</evidence>
<evidence type="ECO:0000256" key="1">
    <source>
        <dbReference type="ARBA" id="ARBA00004571"/>
    </source>
</evidence>
<dbReference type="PANTHER" id="PTHR32552:SF81">
    <property type="entry name" value="TONB-DEPENDENT OUTER MEMBRANE RECEPTOR"/>
    <property type="match status" value="1"/>
</dbReference>
<dbReference type="PANTHER" id="PTHR32552">
    <property type="entry name" value="FERRICHROME IRON RECEPTOR-RELATED"/>
    <property type="match status" value="1"/>
</dbReference>